<dbReference type="Proteomes" id="UP001060215">
    <property type="component" value="Chromosome 4"/>
</dbReference>
<sequence length="527" mass="59150">MIEIKRLLETIKEKVNMIDSNTHSWQLSTTMGKKNASLNLLMLLMTVMVMFQACISHGYPVNQVGRLRALWRDKKKQTDQNLDNSDDVWSSIGGGGGGEVGKMENDEIKGGLPGQPTEVMFKQYAGYVNVDEFKGRSLFYYFAEAVHNPSSKPLVLWLNGGPGCSSFGVGAMGEIGPFGVNSDCKTLYPRKHAWNKVANILFLESPAGVGFSYSNSTSDYDMSGDKRTAHDAYVFLINWFKRYPHYKARDFYITGESYAGFYIPELADAIIKRNKESDSTSTIQLKGIMIGNGIMNDETDARGTYDYIWSHALISDETHSGLMHHCMSSSNYTPQCEDYAQKMNSEIGNIDYYNIYAPLCLDIITSNSSKKNSKRNRGGRHDPCEEAYVQRYLNLPQVQKALHANTTQLPYTWETCSLVISDWKDRPSSMFPIYKRLIASGLQILLFSGDVDAVVPVTGTRYSIDALNLKVIKPWNPWSDDNGQVGGYKVVYEGLTFTTVRGAGHQVPQFQPRRALALLKMFITGNY</sequence>
<organism evidence="1 2">
    <name type="scientific">Camellia lanceoleosa</name>
    <dbReference type="NCBI Taxonomy" id="1840588"/>
    <lineage>
        <taxon>Eukaryota</taxon>
        <taxon>Viridiplantae</taxon>
        <taxon>Streptophyta</taxon>
        <taxon>Embryophyta</taxon>
        <taxon>Tracheophyta</taxon>
        <taxon>Spermatophyta</taxon>
        <taxon>Magnoliopsida</taxon>
        <taxon>eudicotyledons</taxon>
        <taxon>Gunneridae</taxon>
        <taxon>Pentapetalae</taxon>
        <taxon>asterids</taxon>
        <taxon>Ericales</taxon>
        <taxon>Theaceae</taxon>
        <taxon>Camellia</taxon>
    </lineage>
</organism>
<protein>
    <submittedName>
        <fullName evidence="1">Serine carboxypeptidase-like 29</fullName>
    </submittedName>
</protein>
<name>A0ACC0HIR2_9ERIC</name>
<gene>
    <name evidence="1" type="ORF">LOK49_LG05G01836</name>
</gene>
<evidence type="ECO:0000313" key="1">
    <source>
        <dbReference type="EMBL" id="KAI8013457.1"/>
    </source>
</evidence>
<comment type="caution">
    <text evidence="1">The sequence shown here is derived from an EMBL/GenBank/DDBJ whole genome shotgun (WGS) entry which is preliminary data.</text>
</comment>
<keyword evidence="2" id="KW-1185">Reference proteome</keyword>
<reference evidence="1 2" key="1">
    <citation type="journal article" date="2022" name="Plant J.">
        <title>Chromosome-level genome of Camellia lanceoleosa provides a valuable resource for understanding genome evolution and self-incompatibility.</title>
        <authorList>
            <person name="Gong W."/>
            <person name="Xiao S."/>
            <person name="Wang L."/>
            <person name="Liao Z."/>
            <person name="Chang Y."/>
            <person name="Mo W."/>
            <person name="Hu G."/>
            <person name="Li W."/>
            <person name="Zhao G."/>
            <person name="Zhu H."/>
            <person name="Hu X."/>
            <person name="Ji K."/>
            <person name="Xiang X."/>
            <person name="Song Q."/>
            <person name="Yuan D."/>
            <person name="Jin S."/>
            <person name="Zhang L."/>
        </authorList>
    </citation>
    <scope>NUCLEOTIDE SEQUENCE [LARGE SCALE GENOMIC DNA]</scope>
    <source>
        <strain evidence="1">SQ_2022a</strain>
    </source>
</reference>
<accession>A0ACC0HIR2</accession>
<proteinExistence type="predicted"/>
<dbReference type="EMBL" id="CM045761">
    <property type="protein sequence ID" value="KAI8013457.1"/>
    <property type="molecule type" value="Genomic_DNA"/>
</dbReference>
<evidence type="ECO:0000313" key="2">
    <source>
        <dbReference type="Proteomes" id="UP001060215"/>
    </source>
</evidence>